<dbReference type="RefSeq" id="WP_052385765.1">
    <property type="nucleotide sequence ID" value="NZ_AVCH01000151.1"/>
</dbReference>
<comment type="caution">
    <text evidence="2">The sequence shown here is derived from an EMBL/GenBank/DDBJ whole genome shotgun (WGS) entry which is preliminary data.</text>
</comment>
<feature type="signal peptide" evidence="1">
    <location>
        <begin position="1"/>
        <end position="21"/>
    </location>
</feature>
<evidence type="ECO:0000313" key="2">
    <source>
        <dbReference type="EMBL" id="KFN48446.1"/>
    </source>
</evidence>
<sequence>MTRLLPLLCAFVLAACQPAPADPAFDEEKGAALLAKYEAARADADFEIAEMHANELAQRHGETEAAAAMRRTVAEVRAEAGAMRENRRLAGLWDYQQIAVEGGIQHTAAIYSQVEPMSEEEGAPAPIPDARLILRRHPEWGESAYLVLAQSDLACGPPCRLRIRFDDGEPQVFEGDPADTGTGPALFIVDRDRFLAALREAKRVRIELPASGHLQPQFRFEVAGFKPDRHL</sequence>
<organism evidence="2 3">
    <name type="scientific">Arenimonas malthae CC-JY-1</name>
    <dbReference type="NCBI Taxonomy" id="1384054"/>
    <lineage>
        <taxon>Bacteria</taxon>
        <taxon>Pseudomonadati</taxon>
        <taxon>Pseudomonadota</taxon>
        <taxon>Gammaproteobacteria</taxon>
        <taxon>Lysobacterales</taxon>
        <taxon>Lysobacteraceae</taxon>
        <taxon>Arenimonas</taxon>
    </lineage>
</organism>
<keyword evidence="1" id="KW-0732">Signal</keyword>
<accession>A0A091B9S5</accession>
<evidence type="ECO:0000313" key="3">
    <source>
        <dbReference type="Proteomes" id="UP000029392"/>
    </source>
</evidence>
<dbReference type="PROSITE" id="PS51257">
    <property type="entry name" value="PROKAR_LIPOPROTEIN"/>
    <property type="match status" value="1"/>
</dbReference>
<evidence type="ECO:0008006" key="4">
    <source>
        <dbReference type="Google" id="ProtNLM"/>
    </source>
</evidence>
<dbReference type="STRING" id="1384054.N790_06395"/>
<keyword evidence="3" id="KW-1185">Reference proteome</keyword>
<evidence type="ECO:0000256" key="1">
    <source>
        <dbReference type="SAM" id="SignalP"/>
    </source>
</evidence>
<feature type="chain" id="PRO_5001870974" description="Lipoprotein" evidence="1">
    <location>
        <begin position="22"/>
        <end position="231"/>
    </location>
</feature>
<reference evidence="2 3" key="1">
    <citation type="submission" date="2013-09" db="EMBL/GenBank/DDBJ databases">
        <title>Genome sequencing of Arenimonas malthae.</title>
        <authorList>
            <person name="Chen F."/>
            <person name="Wang G."/>
        </authorList>
    </citation>
    <scope>NUCLEOTIDE SEQUENCE [LARGE SCALE GENOMIC DNA]</scope>
    <source>
        <strain evidence="2 3">CC-JY-1</strain>
    </source>
</reference>
<dbReference type="eggNOG" id="COG3064">
    <property type="taxonomic scope" value="Bacteria"/>
</dbReference>
<dbReference type="PATRIC" id="fig|1384054.3.peg.1293"/>
<dbReference type="AlphaFoldDB" id="A0A091B9S5"/>
<dbReference type="Proteomes" id="UP000029392">
    <property type="component" value="Unassembled WGS sequence"/>
</dbReference>
<dbReference type="OrthoDB" id="5948002at2"/>
<name>A0A091B9S5_9GAMM</name>
<protein>
    <recommendedName>
        <fullName evidence="4">Lipoprotein</fullName>
    </recommendedName>
</protein>
<dbReference type="EMBL" id="AVCH01000151">
    <property type="protein sequence ID" value="KFN48446.1"/>
    <property type="molecule type" value="Genomic_DNA"/>
</dbReference>
<gene>
    <name evidence="2" type="ORF">N790_06395</name>
</gene>
<proteinExistence type="predicted"/>